<dbReference type="EMBL" id="PTIY01000006">
    <property type="protein sequence ID" value="PPK71817.1"/>
    <property type="molecule type" value="Genomic_DNA"/>
</dbReference>
<evidence type="ECO:0000256" key="7">
    <source>
        <dbReference type="ARBA" id="ARBA00031580"/>
    </source>
</evidence>
<sequence length="158" mass="16961">MTESGTMQSIVQEIIATLKDKPGALLPILHGVQNALGYVPAESVPDIAAALNLSRAEVHGVISFYHYFRDTPPGKQTIYLCRAESCQAMGGRQLEEHAKSKLGIDFHETTADGKFSLEPVYCLGNCACSPAMQIGKDIYGRVTADSFDAAINNIEASA</sequence>
<comment type="similarity">
    <text evidence="1">Belongs to the complex I 24 kDa subunit family.</text>
</comment>
<dbReference type="InterPro" id="IPR041921">
    <property type="entry name" value="NuoE_N"/>
</dbReference>
<dbReference type="GO" id="GO:0016491">
    <property type="term" value="F:oxidoreductase activity"/>
    <property type="evidence" value="ECO:0007669"/>
    <property type="project" value="InterPro"/>
</dbReference>
<keyword evidence="6 11" id="KW-0411">Iron-sulfur</keyword>
<keyword evidence="4 11" id="KW-0479">Metal-binding</keyword>
<evidence type="ECO:0000313" key="13">
    <source>
        <dbReference type="Proteomes" id="UP000238071"/>
    </source>
</evidence>
<dbReference type="Proteomes" id="UP000238071">
    <property type="component" value="Unassembled WGS sequence"/>
</dbReference>
<evidence type="ECO:0000256" key="2">
    <source>
        <dbReference type="ARBA" id="ARBA00019898"/>
    </source>
</evidence>
<reference evidence="12 13" key="1">
    <citation type="submission" date="2018-02" db="EMBL/GenBank/DDBJ databases">
        <title>Subsurface microbial communities from deep shales in Ohio and West Virginia, USA.</title>
        <authorList>
            <person name="Wrighton K."/>
        </authorList>
    </citation>
    <scope>NUCLEOTIDE SEQUENCE [LARGE SCALE GENOMIC DNA]</scope>
    <source>
        <strain evidence="12 13">OWC-G53F</strain>
    </source>
</reference>
<evidence type="ECO:0000256" key="5">
    <source>
        <dbReference type="ARBA" id="ARBA00023004"/>
    </source>
</evidence>
<feature type="binding site" evidence="11">
    <location>
        <position position="122"/>
    </location>
    <ligand>
        <name>[2Fe-2S] cluster</name>
        <dbReference type="ChEBI" id="CHEBI:190135"/>
    </ligand>
</feature>
<dbReference type="GO" id="GO:0046872">
    <property type="term" value="F:metal ion binding"/>
    <property type="evidence" value="ECO:0007669"/>
    <property type="project" value="UniProtKB-KW"/>
</dbReference>
<protein>
    <recommendedName>
        <fullName evidence="2">NADH-quinone oxidoreductase subunit E</fullName>
    </recommendedName>
    <alternativeName>
        <fullName evidence="7">NADH dehydrogenase I subunit E</fullName>
    </alternativeName>
    <alternativeName>
        <fullName evidence="8">NDH-1 subunit E</fullName>
    </alternativeName>
</protein>
<keyword evidence="13" id="KW-1185">Reference proteome</keyword>
<evidence type="ECO:0000256" key="11">
    <source>
        <dbReference type="PIRSR" id="PIRSR000216-1"/>
    </source>
</evidence>
<evidence type="ECO:0000256" key="1">
    <source>
        <dbReference type="ARBA" id="ARBA00010643"/>
    </source>
</evidence>
<feature type="binding site" evidence="11">
    <location>
        <position position="126"/>
    </location>
    <ligand>
        <name>[2Fe-2S] cluster</name>
        <dbReference type="ChEBI" id="CHEBI:190135"/>
    </ligand>
</feature>
<dbReference type="PANTHER" id="PTHR43342">
    <property type="entry name" value="NADH-QUINONE OXIDOREDUCTASE, E SUBUNIT"/>
    <property type="match status" value="1"/>
</dbReference>
<evidence type="ECO:0000256" key="4">
    <source>
        <dbReference type="ARBA" id="ARBA00022723"/>
    </source>
</evidence>
<evidence type="ECO:0000256" key="9">
    <source>
        <dbReference type="ARBA" id="ARBA00034078"/>
    </source>
</evidence>
<dbReference type="SUPFAM" id="SSF52833">
    <property type="entry name" value="Thioredoxin-like"/>
    <property type="match status" value="1"/>
</dbReference>
<dbReference type="Gene3D" id="1.10.10.1590">
    <property type="entry name" value="NADH-quinone oxidoreductase subunit E"/>
    <property type="match status" value="1"/>
</dbReference>
<dbReference type="NCBIfam" id="NF004638">
    <property type="entry name" value="PRK05988.1"/>
    <property type="match status" value="1"/>
</dbReference>
<name>A0A2S6H309_9GAMM</name>
<dbReference type="FunFam" id="1.10.10.1590:FF:000001">
    <property type="entry name" value="NADH-quinone oxidoreductase subunit E"/>
    <property type="match status" value="1"/>
</dbReference>
<keyword evidence="5 11" id="KW-0408">Iron</keyword>
<dbReference type="PANTHER" id="PTHR43342:SF1">
    <property type="entry name" value="BIFURCATING [FEFE] HYDROGENASE GAMMA SUBUNIT"/>
    <property type="match status" value="1"/>
</dbReference>
<evidence type="ECO:0000256" key="10">
    <source>
        <dbReference type="ARBA" id="ARBA00047712"/>
    </source>
</evidence>
<dbReference type="AlphaFoldDB" id="A0A2S6H309"/>
<comment type="caution">
    <text evidence="12">The sequence shown here is derived from an EMBL/GenBank/DDBJ whole genome shotgun (WGS) entry which is preliminary data.</text>
</comment>
<dbReference type="CDD" id="cd03081">
    <property type="entry name" value="TRX_Fd_NuoE_FDH_gamma"/>
    <property type="match status" value="1"/>
</dbReference>
<evidence type="ECO:0000256" key="3">
    <source>
        <dbReference type="ARBA" id="ARBA00022714"/>
    </source>
</evidence>
<comment type="cofactor">
    <cofactor evidence="11">
        <name>[2Fe-2S] cluster</name>
        <dbReference type="ChEBI" id="CHEBI:190135"/>
    </cofactor>
    <text evidence="11">Binds 1 [2Fe-2S] cluster.</text>
</comment>
<feature type="binding site" evidence="11">
    <location>
        <position position="81"/>
    </location>
    <ligand>
        <name>[2Fe-2S] cluster</name>
        <dbReference type="ChEBI" id="CHEBI:190135"/>
    </ligand>
</feature>
<dbReference type="Pfam" id="PF01257">
    <property type="entry name" value="2Fe-2S_thioredx"/>
    <property type="match status" value="1"/>
</dbReference>
<dbReference type="InterPro" id="IPR028431">
    <property type="entry name" value="NADP_DH_HndA-like"/>
</dbReference>
<dbReference type="RefSeq" id="WP_104423748.1">
    <property type="nucleotide sequence ID" value="NZ_PTIY01000006.1"/>
</dbReference>
<gene>
    <name evidence="12" type="ORF">B0F88_106169</name>
</gene>
<evidence type="ECO:0000256" key="8">
    <source>
        <dbReference type="ARBA" id="ARBA00032788"/>
    </source>
</evidence>
<dbReference type="InterPro" id="IPR036249">
    <property type="entry name" value="Thioredoxin-like_sf"/>
</dbReference>
<comment type="cofactor">
    <cofactor evidence="9">
        <name>[2Fe-2S] cluster</name>
        <dbReference type="ChEBI" id="CHEBI:190135"/>
    </cofactor>
</comment>
<accession>A0A2S6H309</accession>
<dbReference type="PIRSF" id="PIRSF000216">
    <property type="entry name" value="NADH_DH_24kDa"/>
    <property type="match status" value="1"/>
</dbReference>
<organism evidence="12 13">
    <name type="scientific">Methylobacter tundripaludum</name>
    <dbReference type="NCBI Taxonomy" id="173365"/>
    <lineage>
        <taxon>Bacteria</taxon>
        <taxon>Pseudomonadati</taxon>
        <taxon>Pseudomonadota</taxon>
        <taxon>Gammaproteobacteria</taxon>
        <taxon>Methylococcales</taxon>
        <taxon>Methylococcaceae</taxon>
        <taxon>Methylobacter</taxon>
    </lineage>
</organism>
<dbReference type="GO" id="GO:0051537">
    <property type="term" value="F:2 iron, 2 sulfur cluster binding"/>
    <property type="evidence" value="ECO:0007669"/>
    <property type="project" value="UniProtKB-KW"/>
</dbReference>
<feature type="binding site" evidence="11">
    <location>
        <position position="86"/>
    </location>
    <ligand>
        <name>[2Fe-2S] cluster</name>
        <dbReference type="ChEBI" id="CHEBI:190135"/>
    </ligand>
</feature>
<evidence type="ECO:0000256" key="6">
    <source>
        <dbReference type="ARBA" id="ARBA00023014"/>
    </source>
</evidence>
<evidence type="ECO:0000313" key="12">
    <source>
        <dbReference type="EMBL" id="PPK71817.1"/>
    </source>
</evidence>
<proteinExistence type="inferred from homology"/>
<comment type="catalytic activity">
    <reaction evidence="10">
        <text>a quinone + NADH + 5 H(+)(in) = a quinol + NAD(+) + 4 H(+)(out)</text>
        <dbReference type="Rhea" id="RHEA:57888"/>
        <dbReference type="ChEBI" id="CHEBI:15378"/>
        <dbReference type="ChEBI" id="CHEBI:24646"/>
        <dbReference type="ChEBI" id="CHEBI:57540"/>
        <dbReference type="ChEBI" id="CHEBI:57945"/>
        <dbReference type="ChEBI" id="CHEBI:132124"/>
    </reaction>
</comment>
<keyword evidence="3 11" id="KW-0001">2Fe-2S</keyword>
<dbReference type="OrthoDB" id="9807941at2"/>
<dbReference type="Gene3D" id="3.40.30.10">
    <property type="entry name" value="Glutaredoxin"/>
    <property type="match status" value="1"/>
</dbReference>
<dbReference type="InterPro" id="IPR002023">
    <property type="entry name" value="NuoE-like"/>
</dbReference>